<name>A0AA41ULH7_9BACT</name>
<feature type="domain" description="Carboxyltransferase" evidence="4">
    <location>
        <begin position="25"/>
        <end position="302"/>
    </location>
</feature>
<evidence type="ECO:0000256" key="2">
    <source>
        <dbReference type="ARBA" id="ARBA00022801"/>
    </source>
</evidence>
<dbReference type="Proteomes" id="UP001165427">
    <property type="component" value="Unassembled WGS sequence"/>
</dbReference>
<dbReference type="Pfam" id="PF02626">
    <property type="entry name" value="CT_A_B"/>
    <property type="match status" value="1"/>
</dbReference>
<keyword evidence="2" id="KW-0378">Hydrolase</keyword>
<sequence length="315" mass="33945">MAILRVAQPGPYATIQDLGRFGYQHMGVPVSGALDLMAHTTANHLVGNPPEHATLEITFFGPDLEVLAPVDIAVTGAEMALTINGAPAPQWETLRVKPGDRIVFGQALSGCRAYLAVSGGFDVPPVMGSRATFVSGAIGGVEGRPLKAGDLLERGAGELLDRPRRLPWRPLYGSEIHLRAVPGPQEECFPEALDTFFSVPYTVTDKSNRMGYRLEGPVLARDSSAPKSIISEPSVHGNVQVPPDGQPIVLMVEQTIGGYTKIATVVTADLFKIAQARPGDQVRFHPVTLQEAHRLHRQWRDYLDLVREAVGAAPV</sequence>
<dbReference type="PANTHER" id="PTHR43309:SF3">
    <property type="entry name" value="5-OXOPROLINASE SUBUNIT C"/>
    <property type="match status" value="1"/>
</dbReference>
<keyword evidence="1" id="KW-0547">Nucleotide-binding</keyword>
<dbReference type="SMART" id="SM00797">
    <property type="entry name" value="AHS2"/>
    <property type="match status" value="1"/>
</dbReference>
<dbReference type="SUPFAM" id="SSF50891">
    <property type="entry name" value="Cyclophilin-like"/>
    <property type="match status" value="1"/>
</dbReference>
<dbReference type="PANTHER" id="PTHR43309">
    <property type="entry name" value="5-OXOPROLINASE SUBUNIT C"/>
    <property type="match status" value="1"/>
</dbReference>
<dbReference type="AlphaFoldDB" id="A0AA41ULH7"/>
<evidence type="ECO:0000313" key="5">
    <source>
        <dbReference type="EMBL" id="MCJ8501526.1"/>
    </source>
</evidence>
<dbReference type="GO" id="GO:0005524">
    <property type="term" value="F:ATP binding"/>
    <property type="evidence" value="ECO:0007669"/>
    <property type="project" value="UniProtKB-KW"/>
</dbReference>
<dbReference type="InterPro" id="IPR003778">
    <property type="entry name" value="CT_A_B"/>
</dbReference>
<comment type="caution">
    <text evidence="5">The sequence shown here is derived from an EMBL/GenBank/DDBJ whole genome shotgun (WGS) entry which is preliminary data.</text>
</comment>
<gene>
    <name evidence="5" type="ORF">MRX98_13145</name>
</gene>
<keyword evidence="6" id="KW-1185">Reference proteome</keyword>
<dbReference type="InterPro" id="IPR029000">
    <property type="entry name" value="Cyclophilin-like_dom_sf"/>
</dbReference>
<dbReference type="InterPro" id="IPR052708">
    <property type="entry name" value="PxpC"/>
</dbReference>
<dbReference type="Gene3D" id="2.40.100.10">
    <property type="entry name" value="Cyclophilin-like"/>
    <property type="match status" value="1"/>
</dbReference>
<keyword evidence="3" id="KW-0067">ATP-binding</keyword>
<proteinExistence type="predicted"/>
<evidence type="ECO:0000313" key="6">
    <source>
        <dbReference type="Proteomes" id="UP001165427"/>
    </source>
</evidence>
<dbReference type="GO" id="GO:0016787">
    <property type="term" value="F:hydrolase activity"/>
    <property type="evidence" value="ECO:0007669"/>
    <property type="project" value="UniProtKB-KW"/>
</dbReference>
<evidence type="ECO:0000256" key="1">
    <source>
        <dbReference type="ARBA" id="ARBA00022741"/>
    </source>
</evidence>
<reference evidence="5" key="1">
    <citation type="submission" date="2022-04" db="EMBL/GenBank/DDBJ databases">
        <title>Desulfatitalea alkaliphila sp. nov., a novel anaerobic sulfate-reducing bacterium isolated from terrestrial mud volcano, Taman Peninsula, Russia.</title>
        <authorList>
            <person name="Khomyakova M.A."/>
            <person name="Merkel A.Y."/>
            <person name="Slobodkin A.I."/>
        </authorList>
    </citation>
    <scope>NUCLEOTIDE SEQUENCE</scope>
    <source>
        <strain evidence="5">M08but</strain>
    </source>
</reference>
<protein>
    <submittedName>
        <fullName evidence="5">Biotin-dependent carboxyltransferase family protein</fullName>
    </submittedName>
</protein>
<accession>A0AA41ULH7</accession>
<organism evidence="5 6">
    <name type="scientific">Desulfatitalea alkaliphila</name>
    <dbReference type="NCBI Taxonomy" id="2929485"/>
    <lineage>
        <taxon>Bacteria</taxon>
        <taxon>Pseudomonadati</taxon>
        <taxon>Thermodesulfobacteriota</taxon>
        <taxon>Desulfobacteria</taxon>
        <taxon>Desulfobacterales</taxon>
        <taxon>Desulfosarcinaceae</taxon>
        <taxon>Desulfatitalea</taxon>
    </lineage>
</organism>
<dbReference type="RefSeq" id="WP_246909472.1">
    <property type="nucleotide sequence ID" value="NZ_JALJRB010000014.1"/>
</dbReference>
<evidence type="ECO:0000259" key="4">
    <source>
        <dbReference type="SMART" id="SM00797"/>
    </source>
</evidence>
<dbReference type="NCBIfam" id="TIGR00724">
    <property type="entry name" value="urea_amlyse_rel"/>
    <property type="match status" value="1"/>
</dbReference>
<evidence type="ECO:0000256" key="3">
    <source>
        <dbReference type="ARBA" id="ARBA00022840"/>
    </source>
</evidence>
<dbReference type="EMBL" id="JALJRB010000014">
    <property type="protein sequence ID" value="MCJ8501526.1"/>
    <property type="molecule type" value="Genomic_DNA"/>
</dbReference>